<evidence type="ECO:0000256" key="1">
    <source>
        <dbReference type="SAM" id="Phobius"/>
    </source>
</evidence>
<keyword evidence="3" id="KW-1185">Reference proteome</keyword>
<sequence>MWCAYGVGVVCVYGVRIVLVWCLSVASLCYSASRQLRTAATGKHHGKVRFVNALLTCLALPCLELPCVVNKNANLVIGSRPQPPSSADAITLSR</sequence>
<evidence type="ECO:0000313" key="4">
    <source>
        <dbReference type="WBParaSite" id="TCNE_0000211701-mRNA-1"/>
    </source>
</evidence>
<proteinExistence type="predicted"/>
<name>A0A183U0U7_TOXCA</name>
<dbReference type="AlphaFoldDB" id="A0A183U0U7"/>
<gene>
    <name evidence="2" type="ORF">TCNE_LOCUS2117</name>
</gene>
<organism evidence="3 4">
    <name type="scientific">Toxocara canis</name>
    <name type="common">Canine roundworm</name>
    <dbReference type="NCBI Taxonomy" id="6265"/>
    <lineage>
        <taxon>Eukaryota</taxon>
        <taxon>Metazoa</taxon>
        <taxon>Ecdysozoa</taxon>
        <taxon>Nematoda</taxon>
        <taxon>Chromadorea</taxon>
        <taxon>Rhabditida</taxon>
        <taxon>Spirurina</taxon>
        <taxon>Ascaridomorpha</taxon>
        <taxon>Ascaridoidea</taxon>
        <taxon>Toxocaridae</taxon>
        <taxon>Toxocara</taxon>
    </lineage>
</organism>
<feature type="transmembrane region" description="Helical" evidence="1">
    <location>
        <begin position="6"/>
        <end position="30"/>
    </location>
</feature>
<reference evidence="2 3" key="2">
    <citation type="submission" date="2018-11" db="EMBL/GenBank/DDBJ databases">
        <authorList>
            <consortium name="Pathogen Informatics"/>
        </authorList>
    </citation>
    <scope>NUCLEOTIDE SEQUENCE [LARGE SCALE GENOMIC DNA]</scope>
</reference>
<keyword evidence="1" id="KW-0812">Transmembrane</keyword>
<evidence type="ECO:0000313" key="3">
    <source>
        <dbReference type="Proteomes" id="UP000050794"/>
    </source>
</evidence>
<dbReference type="Proteomes" id="UP000050794">
    <property type="component" value="Unassembled WGS sequence"/>
</dbReference>
<evidence type="ECO:0000313" key="2">
    <source>
        <dbReference type="EMBL" id="VDM27500.1"/>
    </source>
</evidence>
<keyword evidence="1" id="KW-0472">Membrane</keyword>
<keyword evidence="1" id="KW-1133">Transmembrane helix</keyword>
<protein>
    <submittedName>
        <fullName evidence="4">Secreted protein</fullName>
    </submittedName>
</protein>
<dbReference type="WBParaSite" id="TCNE_0000211701-mRNA-1">
    <property type="protein sequence ID" value="TCNE_0000211701-mRNA-1"/>
    <property type="gene ID" value="TCNE_0000211701"/>
</dbReference>
<dbReference type="EMBL" id="UYWY01001950">
    <property type="protein sequence ID" value="VDM27500.1"/>
    <property type="molecule type" value="Genomic_DNA"/>
</dbReference>
<reference evidence="4" key="1">
    <citation type="submission" date="2016-06" db="UniProtKB">
        <authorList>
            <consortium name="WormBaseParasite"/>
        </authorList>
    </citation>
    <scope>IDENTIFICATION</scope>
</reference>
<accession>A0A183U0U7</accession>